<dbReference type="PANTHER" id="PTHR47044">
    <property type="entry name" value="OS02G0276400 PROTEIN"/>
    <property type="match status" value="1"/>
</dbReference>
<feature type="domain" description="Isochorismatase-like" evidence="2">
    <location>
        <begin position="194"/>
        <end position="369"/>
    </location>
</feature>
<dbReference type="SUPFAM" id="SSF52499">
    <property type="entry name" value="Isochorismatase-like hydrolases"/>
    <property type="match status" value="2"/>
</dbReference>
<dbReference type="Pfam" id="PF00857">
    <property type="entry name" value="Isochorismatase"/>
    <property type="match status" value="2"/>
</dbReference>
<sequence>MGVPNVQSKWKKTALLVIDMQNDFILPESRICLKGGQAIVPNVIRSVEIARERAFRRHMYSSPGAPKPACKGSFGAELVDGLAIEEDDYKLVKTRFSSFFNTHLHSYLQGSGICHLVITGVQTPNCIRQTAFDAVALDYQSVSVITDATAAASSEIHLENIIDMKNIGITTPTLEAWVKLVKMAASDTTIWKKTALLVIDMQNDFILPGGPMYVKGGQAVVPNVIKSVDIARNRGIHIIWVVREHDPLGRDVEAFRRHLYSPGQPKPTSKGSFGAELVDGLVIKDNDYKLVKTRFSAFFNTHLHSYLQSTGISNLVITGVQTPNCIRQTVFDAVALDYQSVTVIVDATAAATPEIHLANVADMNNIGVTSPTLEEWAKSDA</sequence>
<dbReference type="Gene3D" id="3.40.50.850">
    <property type="entry name" value="Isochorismatase-like"/>
    <property type="match status" value="2"/>
</dbReference>
<gene>
    <name evidence="3" type="ORF">OLC1_LOCUS20996</name>
</gene>
<proteinExistence type="inferred from homology"/>
<dbReference type="InterPro" id="IPR036380">
    <property type="entry name" value="Isochorismatase-like_sf"/>
</dbReference>
<dbReference type="EMBL" id="OX459124">
    <property type="protein sequence ID" value="CAI9114156.1"/>
    <property type="molecule type" value="Genomic_DNA"/>
</dbReference>
<dbReference type="CDD" id="cd00431">
    <property type="entry name" value="cysteine_hydrolases"/>
    <property type="match status" value="2"/>
</dbReference>
<comment type="similarity">
    <text evidence="1">Belongs to the isochorismatase family.</text>
</comment>
<evidence type="ECO:0000313" key="3">
    <source>
        <dbReference type="EMBL" id="CAI9114156.1"/>
    </source>
</evidence>
<dbReference type="Proteomes" id="UP001161247">
    <property type="component" value="Chromosome 7"/>
</dbReference>
<dbReference type="AlphaFoldDB" id="A0AAV1E1S7"/>
<name>A0AAV1E1S7_OLDCO</name>
<dbReference type="InterPro" id="IPR000868">
    <property type="entry name" value="Isochorismatase-like_dom"/>
</dbReference>
<evidence type="ECO:0000259" key="2">
    <source>
        <dbReference type="Pfam" id="PF00857"/>
    </source>
</evidence>
<evidence type="ECO:0000313" key="4">
    <source>
        <dbReference type="Proteomes" id="UP001161247"/>
    </source>
</evidence>
<protein>
    <submittedName>
        <fullName evidence="3">OLC1v1014813C2</fullName>
    </submittedName>
</protein>
<accession>A0AAV1E1S7</accession>
<keyword evidence="4" id="KW-1185">Reference proteome</keyword>
<organism evidence="3 4">
    <name type="scientific">Oldenlandia corymbosa var. corymbosa</name>
    <dbReference type="NCBI Taxonomy" id="529605"/>
    <lineage>
        <taxon>Eukaryota</taxon>
        <taxon>Viridiplantae</taxon>
        <taxon>Streptophyta</taxon>
        <taxon>Embryophyta</taxon>
        <taxon>Tracheophyta</taxon>
        <taxon>Spermatophyta</taxon>
        <taxon>Magnoliopsida</taxon>
        <taxon>eudicotyledons</taxon>
        <taxon>Gunneridae</taxon>
        <taxon>Pentapetalae</taxon>
        <taxon>asterids</taxon>
        <taxon>lamiids</taxon>
        <taxon>Gentianales</taxon>
        <taxon>Rubiaceae</taxon>
        <taxon>Rubioideae</taxon>
        <taxon>Spermacoceae</taxon>
        <taxon>Hedyotis-Oldenlandia complex</taxon>
        <taxon>Oldenlandia</taxon>
    </lineage>
</organism>
<reference evidence="3" key="1">
    <citation type="submission" date="2023-03" db="EMBL/GenBank/DDBJ databases">
        <authorList>
            <person name="Julca I."/>
        </authorList>
    </citation>
    <scope>NUCLEOTIDE SEQUENCE</scope>
</reference>
<feature type="domain" description="Isochorismatase-like" evidence="2">
    <location>
        <begin position="13"/>
        <end position="171"/>
    </location>
</feature>
<evidence type="ECO:0000256" key="1">
    <source>
        <dbReference type="ARBA" id="ARBA00006336"/>
    </source>
</evidence>